<gene>
    <name evidence="1" type="ORF">ACFSR5_06645</name>
</gene>
<reference evidence="2" key="1">
    <citation type="journal article" date="2019" name="Int. J. Syst. Evol. Microbiol.">
        <title>The Global Catalogue of Microorganisms (GCM) 10K type strain sequencing project: providing services to taxonomists for standard genome sequencing and annotation.</title>
        <authorList>
            <consortium name="The Broad Institute Genomics Platform"/>
            <consortium name="The Broad Institute Genome Sequencing Center for Infectious Disease"/>
            <person name="Wu L."/>
            <person name="Ma J."/>
        </authorList>
    </citation>
    <scope>NUCLEOTIDE SEQUENCE [LARGE SCALE GENOMIC DNA]</scope>
    <source>
        <strain evidence="2">KCTC 42662</strain>
    </source>
</reference>
<dbReference type="RefSeq" id="WP_380901970.1">
    <property type="nucleotide sequence ID" value="NZ_JBHUEG010000007.1"/>
</dbReference>
<comment type="caution">
    <text evidence="1">The sequence shown here is derived from an EMBL/GenBank/DDBJ whole genome shotgun (WGS) entry which is preliminary data.</text>
</comment>
<accession>A0ABW5KH32</accession>
<name>A0ABW5KH32_9SPHI</name>
<keyword evidence="2" id="KW-1185">Reference proteome</keyword>
<proteinExistence type="predicted"/>
<evidence type="ECO:0000313" key="1">
    <source>
        <dbReference type="EMBL" id="MFD2547325.1"/>
    </source>
</evidence>
<sequence length="199" mass="22853">MATFLDKIFGSKIEVDFAKIDLEAALSFQDMRVDTVLAKHILEGTVGEAMRQDYFCFLGKMAVLEETVPLTIAEELQLLTHYLKLCEKCDGSPIFVRSDIRMETDKSIAPLLTFPLVANALRYGYNSMVIYPLKVKIRALENMLLIEVSNRVNHHMASQENTSIISRYKNRLLSVYPNRHTLLFNSNSNTFKAYLQLHW</sequence>
<dbReference type="Proteomes" id="UP001597545">
    <property type="component" value="Unassembled WGS sequence"/>
</dbReference>
<dbReference type="EMBL" id="JBHULR010000003">
    <property type="protein sequence ID" value="MFD2547325.1"/>
    <property type="molecule type" value="Genomic_DNA"/>
</dbReference>
<organism evidence="1 2">
    <name type="scientific">Sphingobacterium suaedae</name>
    <dbReference type="NCBI Taxonomy" id="1686402"/>
    <lineage>
        <taxon>Bacteria</taxon>
        <taxon>Pseudomonadati</taxon>
        <taxon>Bacteroidota</taxon>
        <taxon>Sphingobacteriia</taxon>
        <taxon>Sphingobacteriales</taxon>
        <taxon>Sphingobacteriaceae</taxon>
        <taxon>Sphingobacterium</taxon>
    </lineage>
</organism>
<evidence type="ECO:0008006" key="3">
    <source>
        <dbReference type="Google" id="ProtNLM"/>
    </source>
</evidence>
<protein>
    <recommendedName>
        <fullName evidence="3">Signal transduction histidine kinase internal region domain-containing protein</fullName>
    </recommendedName>
</protein>
<evidence type="ECO:0000313" key="2">
    <source>
        <dbReference type="Proteomes" id="UP001597545"/>
    </source>
</evidence>